<dbReference type="Proteomes" id="UP000750334">
    <property type="component" value="Unassembled WGS sequence"/>
</dbReference>
<sequence>MSNEYVKRRVALKDMRPCMICSKPATTVLYNQTLRDWIYTCDIHLQDNPSFVVPVYSKEYNDAVTELQQVKQKLKVQASNGSGSWDTWVNKMFTKKKPDEDKDIDRKDVAETNIDTNDESKNSTKTTENYQEEYNRLLDKMTDLQSKVRNYKLDNIMFQHRLRTKRAQEIAIAKRKKEEANYSNTNPEELEKSFNFPTVPNVDPSKK</sequence>
<evidence type="ECO:0000313" key="3">
    <source>
        <dbReference type="Proteomes" id="UP000750334"/>
    </source>
</evidence>
<dbReference type="GO" id="GO:0007034">
    <property type="term" value="P:vacuolar transport"/>
    <property type="evidence" value="ECO:0007669"/>
    <property type="project" value="TreeGrafter"/>
</dbReference>
<gene>
    <name evidence="2" type="ORF">C6P45_001971</name>
</gene>
<proteinExistence type="predicted"/>
<dbReference type="Pfam" id="PF08432">
    <property type="entry name" value="Vfa1"/>
    <property type="match status" value="1"/>
</dbReference>
<dbReference type="EMBL" id="PUHR01000002">
    <property type="protein sequence ID" value="KAG0672507.1"/>
    <property type="molecule type" value="Genomic_DNA"/>
</dbReference>
<evidence type="ECO:0000256" key="1">
    <source>
        <dbReference type="SAM" id="MobiDB-lite"/>
    </source>
</evidence>
<dbReference type="PANTHER" id="PTHR28218">
    <property type="entry name" value="VPS4-ASSOCIATED PROTEIN 1"/>
    <property type="match status" value="1"/>
</dbReference>
<feature type="compositionally biased region" description="Basic and acidic residues" evidence="1">
    <location>
        <begin position="98"/>
        <end position="110"/>
    </location>
</feature>
<reference evidence="2 3" key="1">
    <citation type="submission" date="2020-11" db="EMBL/GenBank/DDBJ databases">
        <title>Kefir isolates.</title>
        <authorList>
            <person name="Marcisauskas S."/>
            <person name="Kim Y."/>
            <person name="Blasche S."/>
        </authorList>
    </citation>
    <scope>NUCLEOTIDE SEQUENCE [LARGE SCALE GENOMIC DNA]</scope>
    <source>
        <strain evidence="2 3">OG2</strain>
    </source>
</reference>
<feature type="region of interest" description="Disordered" evidence="1">
    <location>
        <begin position="176"/>
        <end position="207"/>
    </location>
</feature>
<organism evidence="2 3">
    <name type="scientific">Maudiozyma exigua</name>
    <name type="common">Yeast</name>
    <name type="synonym">Kazachstania exigua</name>
    <dbReference type="NCBI Taxonomy" id="34358"/>
    <lineage>
        <taxon>Eukaryota</taxon>
        <taxon>Fungi</taxon>
        <taxon>Dikarya</taxon>
        <taxon>Ascomycota</taxon>
        <taxon>Saccharomycotina</taxon>
        <taxon>Saccharomycetes</taxon>
        <taxon>Saccharomycetales</taxon>
        <taxon>Saccharomycetaceae</taxon>
        <taxon>Maudiozyma</taxon>
    </lineage>
</organism>
<name>A0A9P6WFU3_MAUEX</name>
<dbReference type="AlphaFoldDB" id="A0A9P6WFU3"/>
<protein>
    <recommendedName>
        <fullName evidence="4">VPS4-associated protein 1</fullName>
    </recommendedName>
</protein>
<dbReference type="PANTHER" id="PTHR28218:SF1">
    <property type="entry name" value="VPS4-ASSOCIATED PROTEIN 1"/>
    <property type="match status" value="1"/>
</dbReference>
<comment type="caution">
    <text evidence="2">The sequence shown here is derived from an EMBL/GenBank/DDBJ whole genome shotgun (WGS) entry which is preliminary data.</text>
</comment>
<dbReference type="GO" id="GO:0005768">
    <property type="term" value="C:endosome"/>
    <property type="evidence" value="ECO:0007669"/>
    <property type="project" value="TreeGrafter"/>
</dbReference>
<feature type="region of interest" description="Disordered" evidence="1">
    <location>
        <begin position="98"/>
        <end position="129"/>
    </location>
</feature>
<dbReference type="InterPro" id="IPR013640">
    <property type="entry name" value="Vfa1"/>
</dbReference>
<dbReference type="OrthoDB" id="2158714at2759"/>
<accession>A0A9P6WFU3</accession>
<keyword evidence="3" id="KW-1185">Reference proteome</keyword>
<evidence type="ECO:0008006" key="4">
    <source>
        <dbReference type="Google" id="ProtNLM"/>
    </source>
</evidence>
<evidence type="ECO:0000313" key="2">
    <source>
        <dbReference type="EMBL" id="KAG0672507.1"/>
    </source>
</evidence>